<dbReference type="InterPro" id="IPR033121">
    <property type="entry name" value="PEPTIDASE_A1"/>
</dbReference>
<dbReference type="EMBL" id="JAVFWL010000005">
    <property type="protein sequence ID" value="KAK6757270.1"/>
    <property type="molecule type" value="Genomic_DNA"/>
</dbReference>
<dbReference type="PROSITE" id="PS51767">
    <property type="entry name" value="PEPTIDASE_A1"/>
    <property type="match status" value="1"/>
</dbReference>
<evidence type="ECO:0000313" key="3">
    <source>
        <dbReference type="EMBL" id="KAK6757270.1"/>
    </source>
</evidence>
<dbReference type="PANTHER" id="PTHR47966:SF45">
    <property type="entry name" value="PEPTIDASE A1 DOMAIN-CONTAINING PROTEIN"/>
    <property type="match status" value="1"/>
</dbReference>
<evidence type="ECO:0000256" key="1">
    <source>
        <dbReference type="ARBA" id="ARBA00007447"/>
    </source>
</evidence>
<organism evidence="3 4">
    <name type="scientific">Necator americanus</name>
    <name type="common">Human hookworm</name>
    <dbReference type="NCBI Taxonomy" id="51031"/>
    <lineage>
        <taxon>Eukaryota</taxon>
        <taxon>Metazoa</taxon>
        <taxon>Ecdysozoa</taxon>
        <taxon>Nematoda</taxon>
        <taxon>Chromadorea</taxon>
        <taxon>Rhabditida</taxon>
        <taxon>Rhabditina</taxon>
        <taxon>Rhabditomorpha</taxon>
        <taxon>Strongyloidea</taxon>
        <taxon>Ancylostomatidae</taxon>
        <taxon>Bunostominae</taxon>
        <taxon>Necator</taxon>
    </lineage>
</organism>
<keyword evidence="4" id="KW-1185">Reference proteome</keyword>
<evidence type="ECO:0000313" key="4">
    <source>
        <dbReference type="Proteomes" id="UP001303046"/>
    </source>
</evidence>
<dbReference type="SUPFAM" id="SSF50630">
    <property type="entry name" value="Acid proteases"/>
    <property type="match status" value="1"/>
</dbReference>
<accession>A0ABR1E3T8</accession>
<evidence type="ECO:0000259" key="2">
    <source>
        <dbReference type="PROSITE" id="PS51767"/>
    </source>
</evidence>
<dbReference type="InterPro" id="IPR021109">
    <property type="entry name" value="Peptidase_aspartic_dom_sf"/>
</dbReference>
<dbReference type="Pfam" id="PF00026">
    <property type="entry name" value="Asp"/>
    <property type="match status" value="1"/>
</dbReference>
<sequence>MAAPSSIASSIAEANGATYDSEDEVYFIDCNAKASLVLVIGGNTYTINTANLIIPSGDGRCLLAIFGMNTFGFGPAWILGDPFIRQYCNIYDVGQERVGFANSLQE</sequence>
<feature type="domain" description="Peptidase A1" evidence="2">
    <location>
        <begin position="1"/>
        <end position="101"/>
    </location>
</feature>
<dbReference type="Proteomes" id="UP001303046">
    <property type="component" value="Unassembled WGS sequence"/>
</dbReference>
<gene>
    <name evidence="3" type="primary">Necator_chrV.g20015</name>
    <name evidence="3" type="ORF">RB195_015223</name>
</gene>
<dbReference type="Gene3D" id="2.40.70.10">
    <property type="entry name" value="Acid Proteases"/>
    <property type="match status" value="1"/>
</dbReference>
<proteinExistence type="inferred from homology"/>
<reference evidence="3 4" key="1">
    <citation type="submission" date="2023-08" db="EMBL/GenBank/DDBJ databases">
        <title>A Necator americanus chromosomal reference genome.</title>
        <authorList>
            <person name="Ilik V."/>
            <person name="Petrzelkova K.J."/>
            <person name="Pardy F."/>
            <person name="Fuh T."/>
            <person name="Niatou-Singa F.S."/>
            <person name="Gouil Q."/>
            <person name="Baker L."/>
            <person name="Ritchie M.E."/>
            <person name="Jex A.R."/>
            <person name="Gazzola D."/>
            <person name="Li H."/>
            <person name="Toshio Fujiwara R."/>
            <person name="Zhan B."/>
            <person name="Aroian R.V."/>
            <person name="Pafco B."/>
            <person name="Schwarz E.M."/>
        </authorList>
    </citation>
    <scope>NUCLEOTIDE SEQUENCE [LARGE SCALE GENOMIC DNA]</scope>
    <source>
        <strain evidence="3 4">Aroian</strain>
        <tissue evidence="3">Whole animal</tissue>
    </source>
</reference>
<dbReference type="PANTHER" id="PTHR47966">
    <property type="entry name" value="BETA-SITE APP-CLEAVING ENZYME, ISOFORM A-RELATED"/>
    <property type="match status" value="1"/>
</dbReference>
<comment type="similarity">
    <text evidence="1">Belongs to the peptidase A1 family.</text>
</comment>
<protein>
    <recommendedName>
        <fullName evidence="2">Peptidase A1 domain-containing protein</fullName>
    </recommendedName>
</protein>
<name>A0ABR1E3T8_NECAM</name>
<comment type="caution">
    <text evidence="3">The sequence shown here is derived from an EMBL/GenBank/DDBJ whole genome shotgun (WGS) entry which is preliminary data.</text>
</comment>
<dbReference type="InterPro" id="IPR001461">
    <property type="entry name" value="Aspartic_peptidase_A1"/>
</dbReference>